<comment type="caution">
    <text evidence="1">The sequence shown here is derived from an EMBL/GenBank/DDBJ whole genome shotgun (WGS) entry which is preliminary data.</text>
</comment>
<dbReference type="RefSeq" id="WP_149089536.1">
    <property type="nucleotide sequence ID" value="NZ_VKKY01000001.1"/>
</dbReference>
<keyword evidence="2" id="KW-1185">Reference proteome</keyword>
<dbReference type="AlphaFoldDB" id="A0A5B6TIQ3"/>
<name>A0A5B6TIQ3_9BACT</name>
<protein>
    <submittedName>
        <fullName evidence="1">Uncharacterized protein</fullName>
    </submittedName>
</protein>
<proteinExistence type="predicted"/>
<accession>A0A5B6TIQ3</accession>
<dbReference type="Proteomes" id="UP000324133">
    <property type="component" value="Unassembled WGS sequence"/>
</dbReference>
<organism evidence="1 2">
    <name type="scientific">Rufibacter hautae</name>
    <dbReference type="NCBI Taxonomy" id="2595005"/>
    <lineage>
        <taxon>Bacteria</taxon>
        <taxon>Pseudomonadati</taxon>
        <taxon>Bacteroidota</taxon>
        <taxon>Cytophagia</taxon>
        <taxon>Cytophagales</taxon>
        <taxon>Hymenobacteraceae</taxon>
        <taxon>Rufibacter</taxon>
    </lineage>
</organism>
<evidence type="ECO:0000313" key="1">
    <source>
        <dbReference type="EMBL" id="KAA3439896.1"/>
    </source>
</evidence>
<dbReference type="EMBL" id="VKKY01000001">
    <property type="protein sequence ID" value="KAA3439896.1"/>
    <property type="molecule type" value="Genomic_DNA"/>
</dbReference>
<reference evidence="1 2" key="1">
    <citation type="submission" date="2019-07" db="EMBL/GenBank/DDBJ databases">
        <title>Rufibacter sp. nov., isolated from lake sediment.</title>
        <authorList>
            <person name="Qu J.-H."/>
        </authorList>
    </citation>
    <scope>NUCLEOTIDE SEQUENCE [LARGE SCALE GENOMIC DNA]</scope>
    <source>
        <strain evidence="1 2">NBS58-1</strain>
    </source>
</reference>
<gene>
    <name evidence="1" type="ORF">FOA19_04280</name>
</gene>
<dbReference type="OrthoDB" id="897421at2"/>
<sequence length="107" mass="12205">MEQRNPTHTLLSWLAEVNDKLTLLAPNARLPHLEAETCMQVIKLLKEAQHALDLLEAMMRDHPALIAAQIALLEAMILARRLKAAEAIQKAQNNLHLFLESMEDRHR</sequence>
<evidence type="ECO:0000313" key="2">
    <source>
        <dbReference type="Proteomes" id="UP000324133"/>
    </source>
</evidence>